<sequence length="1977" mass="217240">MNNGHSNNSSSSSTTTTGKGYALVLPSSTLTAPIGSKNNAGLSSCTSSDRPRSTLLPPVPPPPSSSTTTTAASSSSPVPPRSPVINASNNPHSPFYLYMADVPRNRHYESLESLQHAFTNMNSPSRARHSSSKDMPDCGVSHKTSESLTPVIAAKDRPMSMHELGSTSADRLRSAGLSSYENSSRPTTTTERQTTTRRTETINPPGEAVRGDPDGCGLDPVTSFCSPLPDRRSTLTLTAPLLDDSLKKGWLLRLSYGGEWKKYWFVLRYNLLSLYRDHAAEDAGLADETIDLAQMASVDETDSGRSYGFQMAAVDGKRLYSLAALTSGIRTQWIQALRNACNQGKMAHLPTKLLSANSSAAALKAVKENVDPAAVSRREADDESLESYDGSTTEDDDDEEDEDELDDDDDGDVIVHQSEDDEDDQEDRAEPIPSLPPSPPLNRTPMSKVKERDRSRSSSRSRSRHRSASPSSVRTSSPPTTTGLVISVPPSHGNSGVEPAGGGVGHVQIRLDAAKGEITRLLNERREQEREAQQQLVTLNSRLAEKEQQMNRLAGILEATKNESKRQLIDIQNLLKEKEAELRSLRDESANGRAENAELRDSLKRERSEVYKLRDVAQELRSLLDSRNDTLNQLQSKTNEVEVLNRRLKATQENLNQTQERLQRGIEENEGLFARLRQMEDNRGGNGGVGVGGTGGTSGSSSLRRSRSSTGGSMPLPLQLCTRNLLGGSSKKSLPRLDSLSDLSNIDYDLDLEALDRESLVDEYVELRARFERSLVEIRALKRELRQAQSAVDGFEVAQMALKQQWQAKEVDYNSQLNLMAARVQDLTSKMAAADKQVRQLKIKVAKSESREKRRTQSLKGRESFQLSKEVEDKLVDLEHKMAALGTPADKEGPPLRVRKGFEEPTKSFRMRRKSLEGGAVSGGSDSVKILLRVDQLEQQLAGRQSSSNNSSGGSGKKSSSIERKNSLPGRSPQGKPPRSSPLKVVTSTGLSSAKHSITHDGPITRSSKIVQDLEQCVVELELMFDSNKMDGQSLIGKIRNIQHDLLNPDGVRVAVSTSDGISQVEKIQDLLRVRLSELKVKRDQVRSLGKLDSAAVSQIAAEKLALELAIAEQLSTVTAAKQPEEREMLRDANWTIHKLSWLKRKLNGERSAPALDQSTSFGTYCAALAERLSAIAAISSTSRSHQGAEGASELAISLLPPRVAQQLAEEERDLSILFSKYKEEKLQELARLLAHETIRMGDSPSADNQLVEEVKVREAWLEAQEVANKELVDSEVRQAMTRMAEVFAEDVADEERLASALLLWPAQQLQYEQRCQVVEEVLRSEMEEAVLLLSNAYERSLLQMKSQTSILFPPEGDLEAALSEFAEVVAHKALIDGHIAVLQGETPFQPLATSSGSDSSIVQNVSIIQETEAIINSMCSPDFFPASLNCGEVAAILHRNLAEPRNRPEDSSSPSNGREDRNGNGNKSSAINEDMIRQKYQAEIEQLRALTEKGMSAMEGSHKRIIAQMEEKHQQDLNRLQVEKERALAEETQATLAALDAMRKAHEAEVQREIARFKEEFLSQVAARQAPAQREMTPNREQEMEEIRRQILSLSEKYSHKCLESAALEQKVSSLSQQMAVSQRQILDLDSRNQQLRSFLDTGIGVDHQPDASPAELLRAKESQLLMLQEDVAELQFCLRESQSREEDLAAMARNMGQYLRTERTLQSDEVAALRHRLEDLLLLSGHSSGGSGGTSTANSILGRKNSYSDDKNRLDPFAQLPPSVGFFIAGSETDGPVSAPSEGSFTGSIRIERHQPLILPVAHTLSRQLFLHPSRSSDLTYKVTVKLGRPAISEISCFSAVDKGMLTFSLPLTTNLTTTQYYHSFSFVDRRPAPKTPPSTRLRSPLSSCSSSSSTSSRLNAGTAAAEAAAATHPSRVVPVKPDTSSNRRPSRMSHSNVPPSPSPLSLRSSTDAKSYLKPTKASSLKAPPIKVNNI</sequence>
<keyword evidence="5" id="KW-1185">Reference proteome</keyword>
<dbReference type="GO" id="GO:0015629">
    <property type="term" value="C:actin cytoskeleton"/>
    <property type="evidence" value="ECO:0007669"/>
    <property type="project" value="TreeGrafter"/>
</dbReference>
<feature type="domain" description="PH" evidence="3">
    <location>
        <begin position="244"/>
        <end position="342"/>
    </location>
</feature>
<dbReference type="SMART" id="SM00233">
    <property type="entry name" value="PH"/>
    <property type="match status" value="1"/>
</dbReference>
<feature type="region of interest" description="Disordered" evidence="2">
    <location>
        <begin position="30"/>
        <end position="91"/>
    </location>
</feature>
<evidence type="ECO:0000313" key="5">
    <source>
        <dbReference type="Proteomes" id="UP000789390"/>
    </source>
</evidence>
<feature type="compositionally biased region" description="Polar residues" evidence="2">
    <location>
        <begin position="986"/>
        <end position="996"/>
    </location>
</feature>
<feature type="region of interest" description="Disordered" evidence="2">
    <location>
        <begin position="368"/>
        <end position="500"/>
    </location>
</feature>
<dbReference type="OrthoDB" id="9942268at2759"/>
<proteinExistence type="predicted"/>
<dbReference type="Pfam" id="PF00169">
    <property type="entry name" value="PH"/>
    <property type="match status" value="1"/>
</dbReference>
<feature type="compositionally biased region" description="Basic and acidic residues" evidence="2">
    <location>
        <begin position="889"/>
        <end position="907"/>
    </location>
</feature>
<protein>
    <recommendedName>
        <fullName evidence="3">PH domain-containing protein</fullName>
    </recommendedName>
</protein>
<feature type="compositionally biased region" description="Basic and acidic residues" evidence="2">
    <location>
        <begin position="1442"/>
        <end position="1451"/>
    </location>
</feature>
<feature type="coiled-coil region" evidence="1">
    <location>
        <begin position="764"/>
        <end position="798"/>
    </location>
</feature>
<dbReference type="PANTHER" id="PTHR17271">
    <property type="entry name" value="PLECKSTRIN HOMOLOGY PH DOMAIN-CONTAINING PROTEIN"/>
    <property type="match status" value="1"/>
</dbReference>
<feature type="region of interest" description="Disordered" evidence="2">
    <location>
        <begin position="884"/>
        <end position="924"/>
    </location>
</feature>
<evidence type="ECO:0000313" key="4">
    <source>
        <dbReference type="EMBL" id="CAH0108686.1"/>
    </source>
</evidence>
<dbReference type="InterPro" id="IPR011993">
    <property type="entry name" value="PH-like_dom_sf"/>
</dbReference>
<feature type="region of interest" description="Disordered" evidence="2">
    <location>
        <begin position="1442"/>
        <end position="1474"/>
    </location>
</feature>
<dbReference type="SUPFAM" id="SSF50729">
    <property type="entry name" value="PH domain-like"/>
    <property type="match status" value="1"/>
</dbReference>
<dbReference type="InterPro" id="IPR052223">
    <property type="entry name" value="Actin_Cytoskeleton_Reg"/>
</dbReference>
<comment type="caution">
    <text evidence="4">The sequence shown here is derived from an EMBL/GenBank/DDBJ whole genome shotgun (WGS) entry which is preliminary data.</text>
</comment>
<feature type="compositionally biased region" description="Polar residues" evidence="2">
    <location>
        <begin position="176"/>
        <end position="186"/>
    </location>
</feature>
<feature type="compositionally biased region" description="Acidic residues" evidence="2">
    <location>
        <begin position="381"/>
        <end position="412"/>
    </location>
</feature>
<dbReference type="PANTHER" id="PTHR17271:SF1">
    <property type="entry name" value="PROTEIN OUTSPREAD"/>
    <property type="match status" value="1"/>
</dbReference>
<feature type="compositionally biased region" description="Basic and acidic residues" evidence="2">
    <location>
        <begin position="368"/>
        <end position="380"/>
    </location>
</feature>
<dbReference type="Gene3D" id="2.30.29.30">
    <property type="entry name" value="Pleckstrin-homology domain (PH domain)/Phosphotyrosine-binding domain (PTB)"/>
    <property type="match status" value="1"/>
</dbReference>
<dbReference type="GO" id="GO:0051015">
    <property type="term" value="F:actin filament binding"/>
    <property type="evidence" value="ECO:0007669"/>
    <property type="project" value="TreeGrafter"/>
</dbReference>
<keyword evidence="1" id="KW-0175">Coiled coil</keyword>
<feature type="region of interest" description="Disordered" evidence="2">
    <location>
        <begin position="1871"/>
        <end position="1977"/>
    </location>
</feature>
<dbReference type="PROSITE" id="PS50003">
    <property type="entry name" value="PH_DOMAIN"/>
    <property type="match status" value="1"/>
</dbReference>
<feature type="compositionally biased region" description="Basic residues" evidence="2">
    <location>
        <begin position="457"/>
        <end position="467"/>
    </location>
</feature>
<dbReference type="CDD" id="cd13275">
    <property type="entry name" value="PH_M-RIP"/>
    <property type="match status" value="1"/>
</dbReference>
<feature type="compositionally biased region" description="Low complexity" evidence="2">
    <location>
        <begin position="468"/>
        <end position="482"/>
    </location>
</feature>
<feature type="compositionally biased region" description="Low complexity" evidence="2">
    <location>
        <begin position="1936"/>
        <end position="1952"/>
    </location>
</feature>
<evidence type="ECO:0000256" key="1">
    <source>
        <dbReference type="SAM" id="Coils"/>
    </source>
</evidence>
<accession>A0A8J2RZV9</accession>
<feature type="compositionally biased region" description="Pro residues" evidence="2">
    <location>
        <begin position="433"/>
        <end position="442"/>
    </location>
</feature>
<feature type="region of interest" description="Disordered" evidence="2">
    <location>
        <begin position="167"/>
        <end position="215"/>
    </location>
</feature>
<name>A0A8J2RZV9_9CRUS</name>
<feature type="compositionally biased region" description="Low complexity" evidence="2">
    <location>
        <begin position="1880"/>
        <end position="1914"/>
    </location>
</feature>
<gene>
    <name evidence="4" type="ORF">DGAL_LOCUS12083</name>
</gene>
<feature type="compositionally biased region" description="Low complexity" evidence="2">
    <location>
        <begin position="699"/>
        <end position="713"/>
    </location>
</feature>
<organism evidence="4 5">
    <name type="scientific">Daphnia galeata</name>
    <dbReference type="NCBI Taxonomy" id="27404"/>
    <lineage>
        <taxon>Eukaryota</taxon>
        <taxon>Metazoa</taxon>
        <taxon>Ecdysozoa</taxon>
        <taxon>Arthropoda</taxon>
        <taxon>Crustacea</taxon>
        <taxon>Branchiopoda</taxon>
        <taxon>Diplostraca</taxon>
        <taxon>Cladocera</taxon>
        <taxon>Anomopoda</taxon>
        <taxon>Daphniidae</taxon>
        <taxon>Daphnia</taxon>
    </lineage>
</organism>
<reference evidence="4" key="1">
    <citation type="submission" date="2021-11" db="EMBL/GenBank/DDBJ databases">
        <authorList>
            <person name="Schell T."/>
        </authorList>
    </citation>
    <scope>NUCLEOTIDE SEQUENCE</scope>
    <source>
        <strain evidence="4">M5</strain>
    </source>
</reference>
<evidence type="ECO:0000259" key="3">
    <source>
        <dbReference type="PROSITE" id="PS50003"/>
    </source>
</evidence>
<feature type="compositionally biased region" description="Polar residues" evidence="2">
    <location>
        <begin position="30"/>
        <end position="48"/>
    </location>
</feature>
<feature type="compositionally biased region" description="Low complexity" evidence="2">
    <location>
        <begin position="1"/>
        <end position="17"/>
    </location>
</feature>
<feature type="region of interest" description="Disordered" evidence="2">
    <location>
        <begin position="122"/>
        <end position="145"/>
    </location>
</feature>
<dbReference type="InterPro" id="IPR039597">
    <property type="entry name" value="M-RIP_PH"/>
</dbReference>
<dbReference type="Proteomes" id="UP000789390">
    <property type="component" value="Unassembled WGS sequence"/>
</dbReference>
<evidence type="ECO:0000256" key="2">
    <source>
        <dbReference type="SAM" id="MobiDB-lite"/>
    </source>
</evidence>
<feature type="region of interest" description="Disordered" evidence="2">
    <location>
        <begin position="939"/>
        <end position="1004"/>
    </location>
</feature>
<feature type="region of interest" description="Disordered" evidence="2">
    <location>
        <begin position="680"/>
        <end position="717"/>
    </location>
</feature>
<feature type="coiled-coil region" evidence="1">
    <location>
        <begin position="1507"/>
        <end position="1550"/>
    </location>
</feature>
<dbReference type="EMBL" id="CAKKLH010000287">
    <property type="protein sequence ID" value="CAH0108686.1"/>
    <property type="molecule type" value="Genomic_DNA"/>
</dbReference>
<feature type="compositionally biased region" description="Low complexity" evidence="2">
    <location>
        <begin position="65"/>
        <end position="76"/>
    </location>
</feature>
<feature type="coiled-coil region" evidence="1">
    <location>
        <begin position="824"/>
        <end position="851"/>
    </location>
</feature>
<feature type="region of interest" description="Disordered" evidence="2">
    <location>
        <begin position="1"/>
        <end position="20"/>
    </location>
</feature>
<feature type="coiled-coil region" evidence="1">
    <location>
        <begin position="511"/>
        <end position="668"/>
    </location>
</feature>
<dbReference type="InterPro" id="IPR001849">
    <property type="entry name" value="PH_domain"/>
</dbReference>
<feature type="compositionally biased region" description="Gly residues" evidence="2">
    <location>
        <begin position="684"/>
        <end position="698"/>
    </location>
</feature>